<dbReference type="AlphaFoldDB" id="A0A811NQ71"/>
<dbReference type="OrthoDB" id="377733at2759"/>
<dbReference type="Proteomes" id="UP000604825">
    <property type="component" value="Unassembled WGS sequence"/>
</dbReference>
<sequence length="80" mass="9099">MRRFHTNPFIFWYRKYEKLNAAKASVSADRDEKIEQAAGSIERDLILLGATVVEDKLQQGFQACAFEPEAKHGVKSIVTE</sequence>
<dbReference type="EMBL" id="CAJGYO010000005">
    <property type="protein sequence ID" value="CAD6229252.1"/>
    <property type="molecule type" value="Genomic_DNA"/>
</dbReference>
<protein>
    <submittedName>
        <fullName evidence="1">Uncharacterized protein</fullName>
    </submittedName>
</protein>
<keyword evidence="2" id="KW-1185">Reference proteome</keyword>
<comment type="caution">
    <text evidence="1">The sequence shown here is derived from an EMBL/GenBank/DDBJ whole genome shotgun (WGS) entry which is preliminary data.</text>
</comment>
<organism evidence="1 2">
    <name type="scientific">Miscanthus lutarioriparius</name>
    <dbReference type="NCBI Taxonomy" id="422564"/>
    <lineage>
        <taxon>Eukaryota</taxon>
        <taxon>Viridiplantae</taxon>
        <taxon>Streptophyta</taxon>
        <taxon>Embryophyta</taxon>
        <taxon>Tracheophyta</taxon>
        <taxon>Spermatophyta</taxon>
        <taxon>Magnoliopsida</taxon>
        <taxon>Liliopsida</taxon>
        <taxon>Poales</taxon>
        <taxon>Poaceae</taxon>
        <taxon>PACMAD clade</taxon>
        <taxon>Panicoideae</taxon>
        <taxon>Andropogonodae</taxon>
        <taxon>Andropogoneae</taxon>
        <taxon>Saccharinae</taxon>
        <taxon>Miscanthus</taxon>
    </lineage>
</organism>
<name>A0A811NQ71_9POAL</name>
<evidence type="ECO:0000313" key="2">
    <source>
        <dbReference type="Proteomes" id="UP000604825"/>
    </source>
</evidence>
<reference evidence="1" key="1">
    <citation type="submission" date="2020-10" db="EMBL/GenBank/DDBJ databases">
        <authorList>
            <person name="Han B."/>
            <person name="Lu T."/>
            <person name="Zhao Q."/>
            <person name="Huang X."/>
            <person name="Zhao Y."/>
        </authorList>
    </citation>
    <scope>NUCLEOTIDE SEQUENCE</scope>
</reference>
<proteinExistence type="predicted"/>
<gene>
    <name evidence="1" type="ORF">NCGR_LOCUS19862</name>
</gene>
<evidence type="ECO:0000313" key="1">
    <source>
        <dbReference type="EMBL" id="CAD6229252.1"/>
    </source>
</evidence>
<accession>A0A811NQ71</accession>